<dbReference type="SUPFAM" id="SSF52058">
    <property type="entry name" value="L domain-like"/>
    <property type="match status" value="1"/>
</dbReference>
<dbReference type="Gene3D" id="1.10.10.10">
    <property type="entry name" value="Winged helix-like DNA-binding domain superfamily/Winged helix DNA-binding domain"/>
    <property type="match status" value="1"/>
</dbReference>
<dbReference type="PANTHER" id="PTHR23155">
    <property type="entry name" value="DISEASE RESISTANCE PROTEIN RP"/>
    <property type="match status" value="1"/>
</dbReference>
<gene>
    <name evidence="11" type="ORF">HU200_048825</name>
</gene>
<proteinExistence type="inferred from homology"/>
<dbReference type="InterPro" id="IPR055414">
    <property type="entry name" value="LRR_R13L4/SHOC2-like"/>
</dbReference>
<feature type="domain" description="NB-ARC" evidence="7">
    <location>
        <begin position="186"/>
        <end position="261"/>
    </location>
</feature>
<sequence length="924" mass="103602">MKIGSWPEPASKMDAAVVVPSLPFKRLAVLLLSGSDDVAFLKSELRSMLAVIHHSEFIDHLHDLPRSWVNATRKLAYQVEDWLDLHALAVHAAAGGGGGKPSSSSSRLLSWLLPRGAHMLTTLPSHKSIAKELQALKQRVVKLNKQWELRVRRLWCPLDSPTVLIDPRPIASDEQLVGLDDGPIKEVANMVMDAGDKQAQLKIVSIVGMAGSGKTTLAKEVYRRLTEERSCFKCRAFVSVGLNQDYGKTLIDMVAELTNRRNKHVVPIIRNEIITMTREILNKESGHDSSQDLEDLFAQITSRCGGLPLALVTLASIMLRVRSSMGEWESLIGSRWLLQPDANDMMWIFNLSYKDLPPHLRKCILYLSMFPENYKVDTARLVRLWIAEQFIAEGEGRPSTDLEETATSYLNELIGRNMVQPLHPIHDGAPSYCKLHPMMYDFIVCKSMEENFATLVDDQNRVVSINNNTVSSNNITVHRLSLQSSRQDQNLALKIGATNLSHVRSIIVFSQASRAPRMSDLSFVRVLDLEGYGGPIRLDGLNKLLLLRYLGLRGTGISELPASVWELRCLETLDVRSTNVKELPRSIGRLRETLTTLLFSSEGMLNSRTGTKTSIAEDVQHCRELVNLATIDLREHHASFVKSLGALDSLRMITIIWSLQHCTDESYREALLSCIQKWTNLRSLTIHCGLSCSMEFLGSLSHPPELLEKFMVTDGGFLSVPKWIQNLSFLSFLQISLCRLATDDLKILGDIPKFQLLILSLDFVPREAIEIETLGFSELLRFSVNCPVPWLIFRTGAMPKLTHLQLEFCSGSASQDSVPYGIGNLQRLTEVSLLYNQKWCANSSSVRMTLDAVKRQVAKHRNPINLTINNTKVDVQEEVVEETKMTTIIQSGDVQQDGEVIARTRIETWGEIEIEPEGDNINDA</sequence>
<dbReference type="GO" id="GO:0042742">
    <property type="term" value="P:defense response to bacterium"/>
    <property type="evidence" value="ECO:0007669"/>
    <property type="project" value="UniProtKB-ARBA"/>
</dbReference>
<feature type="domain" description="Disease resistance protein winged helix" evidence="9">
    <location>
        <begin position="369"/>
        <end position="443"/>
    </location>
</feature>
<dbReference type="InterPro" id="IPR027417">
    <property type="entry name" value="P-loop_NTPase"/>
</dbReference>
<feature type="domain" description="Disease resistance R13L4/SHOC-2-like LRR" evidence="10">
    <location>
        <begin position="502"/>
        <end position="862"/>
    </location>
</feature>
<keyword evidence="3" id="KW-0677">Repeat</keyword>
<evidence type="ECO:0000256" key="5">
    <source>
        <dbReference type="ARBA" id="ARBA00022821"/>
    </source>
</evidence>
<keyword evidence="12" id="KW-1185">Reference proteome</keyword>
<dbReference type="InterPro" id="IPR058922">
    <property type="entry name" value="WHD_DRP"/>
</dbReference>
<dbReference type="GO" id="GO:0043531">
    <property type="term" value="F:ADP binding"/>
    <property type="evidence" value="ECO:0007669"/>
    <property type="project" value="InterPro"/>
</dbReference>
<dbReference type="SUPFAM" id="SSF52540">
    <property type="entry name" value="P-loop containing nucleoside triphosphate hydrolases"/>
    <property type="match status" value="1"/>
</dbReference>
<name>A0A835AS29_9POAL</name>
<dbReference type="InterPro" id="IPR044974">
    <property type="entry name" value="Disease_R_plants"/>
</dbReference>
<evidence type="ECO:0000259" key="10">
    <source>
        <dbReference type="Pfam" id="PF23598"/>
    </source>
</evidence>
<keyword evidence="5" id="KW-0611">Plant defense</keyword>
<evidence type="ECO:0000256" key="6">
    <source>
        <dbReference type="ARBA" id="ARBA00023054"/>
    </source>
</evidence>
<dbReference type="Gene3D" id="3.40.50.300">
    <property type="entry name" value="P-loop containing nucleotide triphosphate hydrolases"/>
    <property type="match status" value="1"/>
</dbReference>
<accession>A0A835AS29</accession>
<dbReference type="Pfam" id="PF18052">
    <property type="entry name" value="Rx_N"/>
    <property type="match status" value="1"/>
</dbReference>
<dbReference type="Pfam" id="PF23559">
    <property type="entry name" value="WHD_DRP"/>
    <property type="match status" value="1"/>
</dbReference>
<dbReference type="Pfam" id="PF23598">
    <property type="entry name" value="LRR_14"/>
    <property type="match status" value="1"/>
</dbReference>
<evidence type="ECO:0000259" key="8">
    <source>
        <dbReference type="Pfam" id="PF18052"/>
    </source>
</evidence>
<reference evidence="11" key="1">
    <citation type="submission" date="2020-07" db="EMBL/GenBank/DDBJ databases">
        <title>Genome sequence and genetic diversity analysis of an under-domesticated orphan crop, white fonio (Digitaria exilis).</title>
        <authorList>
            <person name="Bennetzen J.L."/>
            <person name="Chen S."/>
            <person name="Ma X."/>
            <person name="Wang X."/>
            <person name="Yssel A.E.J."/>
            <person name="Chaluvadi S.R."/>
            <person name="Johnson M."/>
            <person name="Gangashetty P."/>
            <person name="Hamidou F."/>
            <person name="Sanogo M.D."/>
            <person name="Zwaenepoel A."/>
            <person name="Wallace J."/>
            <person name="Van De Peer Y."/>
            <person name="Van Deynze A."/>
        </authorList>
    </citation>
    <scope>NUCLEOTIDE SEQUENCE</scope>
    <source>
        <tissue evidence="11">Leaves</tissue>
    </source>
</reference>
<dbReference type="AlphaFoldDB" id="A0A835AS29"/>
<dbReference type="PANTHER" id="PTHR23155:SF1235">
    <property type="entry name" value="OS01G0335700 PROTEIN"/>
    <property type="match status" value="1"/>
</dbReference>
<dbReference type="GO" id="GO:0009626">
    <property type="term" value="P:plant-type hypersensitive response"/>
    <property type="evidence" value="ECO:0007669"/>
    <property type="project" value="UniProtKB-ARBA"/>
</dbReference>
<dbReference type="OrthoDB" id="690296at2759"/>
<dbReference type="InterPro" id="IPR041118">
    <property type="entry name" value="Rx_N"/>
</dbReference>
<evidence type="ECO:0000259" key="9">
    <source>
        <dbReference type="Pfam" id="PF23559"/>
    </source>
</evidence>
<evidence type="ECO:0000256" key="3">
    <source>
        <dbReference type="ARBA" id="ARBA00022737"/>
    </source>
</evidence>
<evidence type="ECO:0000313" key="11">
    <source>
        <dbReference type="EMBL" id="KAF8673271.1"/>
    </source>
</evidence>
<organism evidence="11 12">
    <name type="scientific">Digitaria exilis</name>
    <dbReference type="NCBI Taxonomy" id="1010633"/>
    <lineage>
        <taxon>Eukaryota</taxon>
        <taxon>Viridiplantae</taxon>
        <taxon>Streptophyta</taxon>
        <taxon>Embryophyta</taxon>
        <taxon>Tracheophyta</taxon>
        <taxon>Spermatophyta</taxon>
        <taxon>Magnoliopsida</taxon>
        <taxon>Liliopsida</taxon>
        <taxon>Poales</taxon>
        <taxon>Poaceae</taxon>
        <taxon>PACMAD clade</taxon>
        <taxon>Panicoideae</taxon>
        <taxon>Panicodae</taxon>
        <taxon>Paniceae</taxon>
        <taxon>Anthephorinae</taxon>
        <taxon>Digitaria</taxon>
    </lineage>
</organism>
<protein>
    <recommendedName>
        <fullName evidence="13">NB-ARC domain-containing protein</fullName>
    </recommendedName>
</protein>
<dbReference type="EMBL" id="JACEFO010002208">
    <property type="protein sequence ID" value="KAF8673271.1"/>
    <property type="molecule type" value="Genomic_DNA"/>
</dbReference>
<dbReference type="FunFam" id="1.10.10.10:FF:000322">
    <property type="entry name" value="Probable disease resistance protein At1g63360"/>
    <property type="match status" value="1"/>
</dbReference>
<comment type="caution">
    <text evidence="11">The sequence shown here is derived from an EMBL/GenBank/DDBJ whole genome shotgun (WGS) entry which is preliminary data.</text>
</comment>
<keyword evidence="4" id="KW-0547">Nucleotide-binding</keyword>
<dbReference type="Gene3D" id="1.20.5.4130">
    <property type="match status" value="1"/>
</dbReference>
<comment type="similarity">
    <text evidence="1">Belongs to the disease resistance NB-LRR family.</text>
</comment>
<dbReference type="Gene3D" id="3.80.10.10">
    <property type="entry name" value="Ribonuclease Inhibitor"/>
    <property type="match status" value="1"/>
</dbReference>
<evidence type="ECO:0000259" key="7">
    <source>
        <dbReference type="Pfam" id="PF00931"/>
    </source>
</evidence>
<evidence type="ECO:0000256" key="1">
    <source>
        <dbReference type="ARBA" id="ARBA00008894"/>
    </source>
</evidence>
<dbReference type="InterPro" id="IPR032675">
    <property type="entry name" value="LRR_dom_sf"/>
</dbReference>
<evidence type="ECO:0008006" key="13">
    <source>
        <dbReference type="Google" id="ProtNLM"/>
    </source>
</evidence>
<dbReference type="Proteomes" id="UP000636709">
    <property type="component" value="Unassembled WGS sequence"/>
</dbReference>
<evidence type="ECO:0000256" key="4">
    <source>
        <dbReference type="ARBA" id="ARBA00022741"/>
    </source>
</evidence>
<dbReference type="InterPro" id="IPR036388">
    <property type="entry name" value="WH-like_DNA-bd_sf"/>
</dbReference>
<evidence type="ECO:0000313" key="12">
    <source>
        <dbReference type="Proteomes" id="UP000636709"/>
    </source>
</evidence>
<keyword evidence="2" id="KW-0433">Leucine-rich repeat</keyword>
<evidence type="ECO:0000256" key="2">
    <source>
        <dbReference type="ARBA" id="ARBA00022614"/>
    </source>
</evidence>
<dbReference type="Pfam" id="PF00931">
    <property type="entry name" value="NB-ARC"/>
    <property type="match status" value="1"/>
</dbReference>
<dbReference type="GO" id="GO:0002758">
    <property type="term" value="P:innate immune response-activating signaling pathway"/>
    <property type="evidence" value="ECO:0007669"/>
    <property type="project" value="UniProtKB-ARBA"/>
</dbReference>
<feature type="domain" description="Disease resistance N-terminal" evidence="8">
    <location>
        <begin position="30"/>
        <end position="92"/>
    </location>
</feature>
<dbReference type="InterPro" id="IPR002182">
    <property type="entry name" value="NB-ARC"/>
</dbReference>
<keyword evidence="6" id="KW-0175">Coiled coil</keyword>